<gene>
    <name evidence="1" type="ORF">SAMN02910417_02527</name>
</gene>
<dbReference type="EMBL" id="FMXR01000022">
    <property type="protein sequence ID" value="SDB34127.1"/>
    <property type="molecule type" value="Genomic_DNA"/>
</dbReference>
<name>A0A1G6CMM0_EUBOX</name>
<dbReference type="RefSeq" id="WP_176762417.1">
    <property type="nucleotide sequence ID" value="NZ_FMXR01000022.1"/>
</dbReference>
<dbReference type="STRING" id="1732.SAMN02910417_02527"/>
<protein>
    <recommendedName>
        <fullName evidence="3">Relaxase/Mobilisation nuclease domain-containing protein</fullName>
    </recommendedName>
</protein>
<proteinExistence type="predicted"/>
<reference evidence="1 2" key="1">
    <citation type="submission" date="2016-10" db="EMBL/GenBank/DDBJ databases">
        <authorList>
            <person name="de Groot N.N."/>
        </authorList>
    </citation>
    <scope>NUCLEOTIDE SEQUENCE [LARGE SCALE GENOMIC DNA]</scope>
    <source>
        <strain evidence="1 2">DSM 3217</strain>
    </source>
</reference>
<organism evidence="1 2">
    <name type="scientific">Eubacterium oxidoreducens</name>
    <dbReference type="NCBI Taxonomy" id="1732"/>
    <lineage>
        <taxon>Bacteria</taxon>
        <taxon>Bacillati</taxon>
        <taxon>Bacillota</taxon>
        <taxon>Clostridia</taxon>
        <taxon>Eubacteriales</taxon>
        <taxon>Eubacteriaceae</taxon>
        <taxon>Eubacterium</taxon>
    </lineage>
</organism>
<evidence type="ECO:0000313" key="2">
    <source>
        <dbReference type="Proteomes" id="UP000199228"/>
    </source>
</evidence>
<sequence>MTRFDYFKTKDAYADYRKCGYSKKFLEEHRQEILLHKAAKNAFDELHLKKLPKVKNLSAEYAEILAEKKKLYGEYRQIQRAKYDIDLFLKSGEEQKKERVRKHNITR</sequence>
<evidence type="ECO:0000313" key="1">
    <source>
        <dbReference type="EMBL" id="SDB34127.1"/>
    </source>
</evidence>
<dbReference type="Proteomes" id="UP000199228">
    <property type="component" value="Unassembled WGS sequence"/>
</dbReference>
<accession>A0A1G6CMM0</accession>
<evidence type="ECO:0008006" key="3">
    <source>
        <dbReference type="Google" id="ProtNLM"/>
    </source>
</evidence>
<keyword evidence="2" id="KW-1185">Reference proteome</keyword>
<dbReference type="AlphaFoldDB" id="A0A1G6CMM0"/>